<dbReference type="GO" id="GO:0016747">
    <property type="term" value="F:acyltransferase activity, transferring groups other than amino-acyl groups"/>
    <property type="evidence" value="ECO:0007669"/>
    <property type="project" value="InterPro"/>
</dbReference>
<feature type="domain" description="N-acetyltransferase" evidence="1">
    <location>
        <begin position="18"/>
        <end position="175"/>
    </location>
</feature>
<evidence type="ECO:0000259" key="1">
    <source>
        <dbReference type="PROSITE" id="PS51186"/>
    </source>
</evidence>
<evidence type="ECO:0000313" key="2">
    <source>
        <dbReference type="EMBL" id="ASE33047.1"/>
    </source>
</evidence>
<accession>A0AAI8DFQ5</accession>
<protein>
    <submittedName>
        <fullName evidence="2">N-acetyltransferase</fullName>
    </submittedName>
</protein>
<dbReference type="SUPFAM" id="SSF55729">
    <property type="entry name" value="Acyl-CoA N-acyltransferases (Nat)"/>
    <property type="match status" value="1"/>
</dbReference>
<organism evidence="2 3">
    <name type="scientific">Mammaliicoccus sciuri</name>
    <name type="common">Staphylococcus sciuri</name>
    <dbReference type="NCBI Taxonomy" id="1296"/>
    <lineage>
        <taxon>Bacteria</taxon>
        <taxon>Bacillati</taxon>
        <taxon>Bacillota</taxon>
        <taxon>Bacilli</taxon>
        <taxon>Bacillales</taxon>
        <taxon>Staphylococcaceae</taxon>
        <taxon>Mammaliicoccus</taxon>
    </lineage>
</organism>
<gene>
    <name evidence="2" type="ORF">CEP64_00075</name>
</gene>
<dbReference type="Proteomes" id="UP000197058">
    <property type="component" value="Chromosome"/>
</dbReference>
<dbReference type="Pfam" id="PF00583">
    <property type="entry name" value="Acetyltransf_1"/>
    <property type="match status" value="1"/>
</dbReference>
<name>A0AAI8DFQ5_MAMSC</name>
<dbReference type="PROSITE" id="PS51186">
    <property type="entry name" value="GNAT"/>
    <property type="match status" value="1"/>
</dbReference>
<dbReference type="AlphaFoldDB" id="A0AAI8DFQ5"/>
<dbReference type="Gene3D" id="3.40.630.30">
    <property type="match status" value="1"/>
</dbReference>
<dbReference type="KEGG" id="sscu:CEP64_00075"/>
<dbReference type="InterPro" id="IPR000182">
    <property type="entry name" value="GNAT_dom"/>
</dbReference>
<proteinExistence type="predicted"/>
<dbReference type="InterPro" id="IPR016181">
    <property type="entry name" value="Acyl_CoA_acyltransferase"/>
</dbReference>
<reference evidence="3" key="1">
    <citation type="submission" date="2017-06" db="EMBL/GenBank/DDBJ databases">
        <title>FDA dAtabase for Regulatory Grade micrObial Sequences (FDA-ARGOS): Supporting development and validation of Infectious Disease Dx tests.</title>
        <authorList>
            <person name="Goldberg B."/>
            <person name="Campos J."/>
            <person name="Tallon L."/>
            <person name="Sadzewicz L."/>
            <person name="Sengamalay N."/>
            <person name="Ott S."/>
            <person name="Godinez A."/>
            <person name="Nagaraj S."/>
            <person name="Vavikolanu K."/>
            <person name="Nadendla S."/>
            <person name="George J."/>
            <person name="Geyer C."/>
            <person name="Sichtig H."/>
        </authorList>
    </citation>
    <scope>NUCLEOTIDE SEQUENCE [LARGE SCALE GENOMIC DNA]</scope>
    <source>
        <strain evidence="3">FDAARGOS_285</strain>
    </source>
</reference>
<sequence>MIKYNKLKSKKSNWRTTMKLIAYNDNYYDKVQSYQMDDSQLQFTKSPQENIELAAQNKNRHCILGLTEDDNLAVFFVLHEHSEFTNYFSTPDESTIFVRSLSTDKRYLRQGYAKQSLQQLNHYLSEHMPHINHIALLVDIPNRIAYELYIKLGFVDTGVEINNDGDLTILMEKHL</sequence>
<dbReference type="EMBL" id="CP022046">
    <property type="protein sequence ID" value="ASE33047.1"/>
    <property type="molecule type" value="Genomic_DNA"/>
</dbReference>
<evidence type="ECO:0000313" key="3">
    <source>
        <dbReference type="Proteomes" id="UP000197058"/>
    </source>
</evidence>